<comment type="caution">
    <text evidence="2">The sequence shown here is derived from an EMBL/GenBank/DDBJ whole genome shotgun (WGS) entry which is preliminary data.</text>
</comment>
<dbReference type="InterPro" id="IPR052055">
    <property type="entry name" value="Hepadnavirus_pol/RT"/>
</dbReference>
<dbReference type="OrthoDB" id="98112at2759"/>
<organism evidence="2 3">
    <name type="scientific">Phytophthora cactorum</name>
    <dbReference type="NCBI Taxonomy" id="29920"/>
    <lineage>
        <taxon>Eukaryota</taxon>
        <taxon>Sar</taxon>
        <taxon>Stramenopiles</taxon>
        <taxon>Oomycota</taxon>
        <taxon>Peronosporomycetes</taxon>
        <taxon>Peronosporales</taxon>
        <taxon>Peronosporaceae</taxon>
        <taxon>Phytophthora</taxon>
    </lineage>
</organism>
<dbReference type="AlphaFoldDB" id="A0A329SRJ9"/>
<protein>
    <submittedName>
        <fullName evidence="2">Uncharacterized protein</fullName>
    </submittedName>
</protein>
<dbReference type="PANTHER" id="PTHR33050:SF7">
    <property type="entry name" value="RIBONUCLEASE H"/>
    <property type="match status" value="1"/>
</dbReference>
<sequence length="185" mass="20654">MTTVLGPAAINKSKFTDWSENGRMLTLLWDTRNGVVTTPREKIEKTQEMVIGVLAARAATKTTLLQLLGSLRHVMTCCPPARSFNQRRYVTASSLTRHGVLKLGCPAIEDLKWMRTILLLHKRFNGTPVDHFASVGTTSVHVHTNASDDGLCVLEPRIRQFIRVPFTKAMPRKCAEDKSINSIRA</sequence>
<reference evidence="2 3" key="1">
    <citation type="submission" date="2018-01" db="EMBL/GenBank/DDBJ databases">
        <title>Draft genome of the strawberry crown rot pathogen Phytophthora cactorum.</title>
        <authorList>
            <person name="Armitage A.D."/>
            <person name="Lysoe E."/>
            <person name="Nellist C.F."/>
            <person name="Harrison R.J."/>
            <person name="Brurberg M.B."/>
        </authorList>
    </citation>
    <scope>NUCLEOTIDE SEQUENCE [LARGE SCALE GENOMIC DNA]</scope>
    <source>
        <strain evidence="2 3">10300</strain>
    </source>
</reference>
<dbReference type="Proteomes" id="UP000251314">
    <property type="component" value="Unassembled WGS sequence"/>
</dbReference>
<dbReference type="EMBL" id="MJFZ01000064">
    <property type="protein sequence ID" value="RAW39544.1"/>
    <property type="molecule type" value="Genomic_DNA"/>
</dbReference>
<evidence type="ECO:0000313" key="3">
    <source>
        <dbReference type="Proteomes" id="UP000251314"/>
    </source>
</evidence>
<name>A0A329SRJ9_9STRA</name>
<dbReference type="VEuPathDB" id="FungiDB:PC110_g4265"/>
<gene>
    <name evidence="2" type="ORF">PC110_g4265</name>
    <name evidence="1" type="ORF">PC117_g21867</name>
</gene>
<reference evidence="1" key="2">
    <citation type="submission" date="2018-10" db="EMBL/GenBank/DDBJ databases">
        <title>Effector identification in a new, highly contiguous assembly of the strawberry crown rot pathogen Phytophthora cactorum.</title>
        <authorList>
            <person name="Armitage A.D."/>
            <person name="Nellist C.F."/>
            <person name="Bates H."/>
            <person name="Vickerstaff R.J."/>
            <person name="Harrison R.J."/>
        </authorList>
    </citation>
    <scope>NUCLEOTIDE SEQUENCE</scope>
    <source>
        <strain evidence="1">4040</strain>
    </source>
</reference>
<proteinExistence type="predicted"/>
<dbReference type="STRING" id="29920.A0A329SRJ9"/>
<dbReference type="Proteomes" id="UP000736787">
    <property type="component" value="Unassembled WGS sequence"/>
</dbReference>
<evidence type="ECO:0000313" key="2">
    <source>
        <dbReference type="EMBL" id="RAW39544.1"/>
    </source>
</evidence>
<keyword evidence="3" id="KW-1185">Reference proteome</keyword>
<dbReference type="EMBL" id="RCMK01001143">
    <property type="protein sequence ID" value="KAG2900821.1"/>
    <property type="molecule type" value="Genomic_DNA"/>
</dbReference>
<accession>A0A329SRJ9</accession>
<evidence type="ECO:0000313" key="1">
    <source>
        <dbReference type="EMBL" id="KAG2900821.1"/>
    </source>
</evidence>
<dbReference type="PANTHER" id="PTHR33050">
    <property type="entry name" value="REVERSE TRANSCRIPTASE DOMAIN-CONTAINING PROTEIN"/>
    <property type="match status" value="1"/>
</dbReference>